<comment type="caution">
    <text evidence="4">The sequence shown here is derived from an EMBL/GenBank/DDBJ whole genome shotgun (WGS) entry which is preliminary data.</text>
</comment>
<dbReference type="Gene3D" id="2.130.10.10">
    <property type="entry name" value="YVTN repeat-like/Quinoprotein amine dehydrogenase"/>
    <property type="match status" value="3"/>
</dbReference>
<evidence type="ECO:0000256" key="3">
    <source>
        <dbReference type="SAM" id="MobiDB-lite"/>
    </source>
</evidence>
<dbReference type="EMBL" id="JAHDYR010000066">
    <property type="protein sequence ID" value="KAG9390198.1"/>
    <property type="molecule type" value="Genomic_DNA"/>
</dbReference>
<dbReference type="AlphaFoldDB" id="A0A8J6AWP5"/>
<dbReference type="InterPro" id="IPR036322">
    <property type="entry name" value="WD40_repeat_dom_sf"/>
</dbReference>
<sequence>MQSDSELSEYEYIDVSALSESDDSERKAPSPVSAGPGPIKMERKPETIDDFIRNFLSRNNMARTLELFQKEWYFSQDSHGTVEHAPLQDESSLRDVYAQNKALEKRITAMTKEMDRLKKDVREAARTYTALDRDKDAYSSNRSAVDQENRKLTSDMKKLETHLARYEPAVKEMKKRYVTAMKEKSVTKLERDRIVDKLKAFSETKAATPQPRTLAGTTRERTTLRARPSKGLTLTLAGDEEDLLLQLWDEAKEKDRVAVEGFRCVRTIQAHEGGVNGLFPICNNGHDVLVLTAGNDGTWKMFDGNPGGSDDPLVVGHGHTDWLSSVSMSFDNAQGTVVTTGGGDNRVMAWSVGAGGCTGQVLATEEAPVWASAFHHSGDYFLTAGMKTVRLWDVEGKNYAFHGHTDAVNSVRFRPLSNLFCTASADNSVSIWDPRVDANCVQTMMHSAAVNDAVFSPDGERLFSCDAAGFVAVHDIRATKTPLDTIPPVAYPTSQAGHSVNSIDTDPTGKSVICGSNANEIRILNLEGEQTSISTLDGSPHVDMVNAVRTFSDGRRTIVYTASSDGTVKVWSA</sequence>
<dbReference type="Proteomes" id="UP000717585">
    <property type="component" value="Unassembled WGS sequence"/>
</dbReference>
<protein>
    <submittedName>
        <fullName evidence="4">WD domain G-beta repeat</fullName>
    </submittedName>
</protein>
<feature type="coiled-coil region" evidence="2">
    <location>
        <begin position="93"/>
        <end position="134"/>
    </location>
</feature>
<accession>A0A8J6AWP5</accession>
<reference evidence="4" key="1">
    <citation type="submission" date="2021-05" db="EMBL/GenBank/DDBJ databases">
        <title>A free-living protist that lacks canonical eukaryotic 1 DNA replication and segregation systems.</title>
        <authorList>
            <person name="Salas-Leiva D.E."/>
            <person name="Tromer E.C."/>
            <person name="Curtis B.A."/>
            <person name="Jerlstrom-Hultqvist J."/>
            <person name="Kolisko M."/>
            <person name="Yi Z."/>
            <person name="Salas-Leiva J.S."/>
            <person name="Gallot-Lavallee L."/>
            <person name="Kops G.J.P.L."/>
            <person name="Archibald J.M."/>
            <person name="Simpson A.G.B."/>
            <person name="Roger A.J."/>
        </authorList>
    </citation>
    <scope>NUCLEOTIDE SEQUENCE</scope>
    <source>
        <strain evidence="4">BICM</strain>
    </source>
</reference>
<gene>
    <name evidence="4" type="ORF">J8273_8238</name>
</gene>
<dbReference type="OrthoDB" id="538223at2759"/>
<feature type="region of interest" description="Disordered" evidence="3">
    <location>
        <begin position="1"/>
        <end position="42"/>
    </location>
</feature>
<dbReference type="CDD" id="cd00200">
    <property type="entry name" value="WD40"/>
    <property type="match status" value="1"/>
</dbReference>
<dbReference type="InterPro" id="IPR001680">
    <property type="entry name" value="WD40_rpt"/>
</dbReference>
<organism evidence="4 5">
    <name type="scientific">Carpediemonas membranifera</name>
    <dbReference type="NCBI Taxonomy" id="201153"/>
    <lineage>
        <taxon>Eukaryota</taxon>
        <taxon>Metamonada</taxon>
        <taxon>Carpediemonas-like organisms</taxon>
        <taxon>Carpediemonas</taxon>
    </lineage>
</organism>
<feature type="repeat" description="WD" evidence="1">
    <location>
        <begin position="538"/>
        <end position="573"/>
    </location>
</feature>
<proteinExistence type="predicted"/>
<dbReference type="SMART" id="SM00320">
    <property type="entry name" value="WD40"/>
    <property type="match status" value="7"/>
</dbReference>
<evidence type="ECO:0000313" key="5">
    <source>
        <dbReference type="Proteomes" id="UP000717585"/>
    </source>
</evidence>
<keyword evidence="2" id="KW-0175">Coiled coil</keyword>
<feature type="compositionally biased region" description="Acidic residues" evidence="3">
    <location>
        <begin position="1"/>
        <end position="12"/>
    </location>
</feature>
<dbReference type="PROSITE" id="PS50294">
    <property type="entry name" value="WD_REPEATS_REGION"/>
    <property type="match status" value="2"/>
</dbReference>
<dbReference type="PANTHER" id="PTHR14604:SF3">
    <property type="entry name" value="SPERM-ASSOCIATED ANTIGEN 16 PROTEIN"/>
    <property type="match status" value="1"/>
</dbReference>
<evidence type="ECO:0000256" key="2">
    <source>
        <dbReference type="SAM" id="Coils"/>
    </source>
</evidence>
<keyword evidence="1" id="KW-0853">WD repeat</keyword>
<feature type="repeat" description="WD" evidence="1">
    <location>
        <begin position="401"/>
        <end position="433"/>
    </location>
</feature>
<dbReference type="SUPFAM" id="SSF50978">
    <property type="entry name" value="WD40 repeat-like"/>
    <property type="match status" value="1"/>
</dbReference>
<dbReference type="InterPro" id="IPR015943">
    <property type="entry name" value="WD40/YVTN_repeat-like_dom_sf"/>
</dbReference>
<evidence type="ECO:0000313" key="4">
    <source>
        <dbReference type="EMBL" id="KAG9390198.1"/>
    </source>
</evidence>
<dbReference type="Pfam" id="PF00400">
    <property type="entry name" value="WD40"/>
    <property type="match status" value="6"/>
</dbReference>
<dbReference type="PANTHER" id="PTHR14604">
    <property type="entry name" value="WD40 REPEAT PF20"/>
    <property type="match status" value="1"/>
</dbReference>
<dbReference type="PROSITE" id="PS50082">
    <property type="entry name" value="WD_REPEATS_2"/>
    <property type="match status" value="2"/>
</dbReference>
<keyword evidence="5" id="KW-1185">Reference proteome</keyword>
<dbReference type="InterPro" id="IPR050995">
    <property type="entry name" value="WD-F-box_domain-protein"/>
</dbReference>
<name>A0A8J6AWP5_9EUKA</name>
<evidence type="ECO:0000256" key="1">
    <source>
        <dbReference type="PROSITE-ProRule" id="PRU00221"/>
    </source>
</evidence>